<keyword evidence="1" id="KW-1133">Transmembrane helix</keyword>
<name>A0AAW5B9S3_9BACI</name>
<dbReference type="Pfam" id="PF06103">
    <property type="entry name" value="DUF948"/>
    <property type="match status" value="1"/>
</dbReference>
<gene>
    <name evidence="2" type="ORF">K3T81_17310</name>
</gene>
<dbReference type="AlphaFoldDB" id="A0AAW5B9S3"/>
<dbReference type="InterPro" id="IPR009293">
    <property type="entry name" value="UPF0478"/>
</dbReference>
<proteinExistence type="predicted"/>
<keyword evidence="3" id="KW-1185">Reference proteome</keyword>
<keyword evidence="1" id="KW-0812">Transmembrane</keyword>
<dbReference type="EMBL" id="JAIFZM010000019">
    <property type="protein sequence ID" value="MCG3420907.1"/>
    <property type="molecule type" value="Genomic_DNA"/>
</dbReference>
<dbReference type="PANTHER" id="PTHR40070:SF1">
    <property type="entry name" value="UPF0478 PROTEIN YTXG"/>
    <property type="match status" value="1"/>
</dbReference>
<keyword evidence="1" id="KW-0472">Membrane</keyword>
<accession>A0AAW5B9S3</accession>
<organism evidence="2 3">
    <name type="scientific">Oceanobacillus jordanicus</name>
    <dbReference type="NCBI Taxonomy" id="2867266"/>
    <lineage>
        <taxon>Bacteria</taxon>
        <taxon>Bacillati</taxon>
        <taxon>Bacillota</taxon>
        <taxon>Bacilli</taxon>
        <taxon>Bacillales</taxon>
        <taxon>Bacillaceae</taxon>
        <taxon>Oceanobacillus</taxon>
    </lineage>
</organism>
<comment type="caution">
    <text evidence="2">The sequence shown here is derived from an EMBL/GenBank/DDBJ whole genome shotgun (WGS) entry which is preliminary data.</text>
</comment>
<sequence length="142" mass="15482">MDWLGIGVTVIGVAFLVLVIVLIKPLNKLAGVLGGLQKTTDNLPTQVDEMMSQAKDALQTGNDTLSQINTQIKELSPIFHTIGDAGRATNHLSTSIADKVMNVKTDTAEGRSFITKHDLEGLYGLGTLIYYIVQKRKSEERL</sequence>
<feature type="transmembrane region" description="Helical" evidence="1">
    <location>
        <begin position="6"/>
        <end position="23"/>
    </location>
</feature>
<dbReference type="PANTHER" id="PTHR40070">
    <property type="entry name" value="UPF0478 PROTEIN YTXG"/>
    <property type="match status" value="1"/>
</dbReference>
<dbReference type="RefSeq" id="WP_161464367.1">
    <property type="nucleotide sequence ID" value="NZ_JAIFZM010000019.1"/>
</dbReference>
<evidence type="ECO:0000313" key="2">
    <source>
        <dbReference type="EMBL" id="MCG3420907.1"/>
    </source>
</evidence>
<reference evidence="2 3" key="1">
    <citation type="journal article" date="2022" name="Evol. Bioinform. Online">
        <title>Draft Genome Sequence of Oceanobacillus jordanicus Strain GSFE11, a Halotolerant Plant Growth-Promoting Bacterial Endophyte Isolated From the Jordan Valley.</title>
        <authorList>
            <person name="Alhindi T."/>
            <person name="Albdaiwi R."/>
        </authorList>
    </citation>
    <scope>NUCLEOTIDE SEQUENCE [LARGE SCALE GENOMIC DNA]</scope>
    <source>
        <strain evidence="2 3">GSFE11</strain>
    </source>
</reference>
<protein>
    <submittedName>
        <fullName evidence="2">DUF948 domain-containing protein</fullName>
    </submittedName>
</protein>
<dbReference type="Proteomes" id="UP001199631">
    <property type="component" value="Unassembled WGS sequence"/>
</dbReference>
<evidence type="ECO:0000313" key="3">
    <source>
        <dbReference type="Proteomes" id="UP001199631"/>
    </source>
</evidence>
<evidence type="ECO:0000256" key="1">
    <source>
        <dbReference type="SAM" id="Phobius"/>
    </source>
</evidence>